<dbReference type="InterPro" id="IPR004446">
    <property type="entry name" value="Heptose_bisP_phosphatase"/>
</dbReference>
<accession>W7YFL9</accession>
<dbReference type="RefSeq" id="WP_044211724.1">
    <property type="nucleotide sequence ID" value="NZ_BAMD01000001.1"/>
</dbReference>
<dbReference type="OrthoDB" id="9803871at2"/>
<evidence type="ECO:0000256" key="10">
    <source>
        <dbReference type="PIRSR" id="PIRSR004682-4"/>
    </source>
</evidence>
<dbReference type="InterPro" id="IPR023214">
    <property type="entry name" value="HAD_sf"/>
</dbReference>
<feature type="binding site" evidence="10">
    <location>
        <position position="100"/>
    </location>
    <ligand>
        <name>Zn(2+)</name>
        <dbReference type="ChEBI" id="CHEBI:29105"/>
    </ligand>
</feature>
<comment type="similarity">
    <text evidence="7">Belongs to the gmhB family.</text>
</comment>
<protein>
    <recommendedName>
        <fullName evidence="6 7">D,D-heptose 1,7-bisphosphate phosphatase</fullName>
        <ecNumber evidence="7">3.1.3.-</ecNumber>
    </recommendedName>
</protein>
<name>W7YFL9_9BACT</name>
<feature type="active site" description="Proton donor" evidence="8">
    <location>
        <position position="10"/>
    </location>
</feature>
<dbReference type="Proteomes" id="UP000019402">
    <property type="component" value="Unassembled WGS sequence"/>
</dbReference>
<dbReference type="InterPro" id="IPR036412">
    <property type="entry name" value="HAD-like_sf"/>
</dbReference>
<feature type="site" description="Stabilizes the phosphoryl group" evidence="9">
    <location>
        <position position="104"/>
    </location>
</feature>
<dbReference type="EC" id="3.1.3.-" evidence="7"/>
<comment type="cofactor">
    <cofactor evidence="10">
        <name>Zn(2+)</name>
        <dbReference type="ChEBI" id="CHEBI:29105"/>
    </cofactor>
</comment>
<keyword evidence="2 7" id="KW-0963">Cytoplasm</keyword>
<evidence type="ECO:0000256" key="3">
    <source>
        <dbReference type="ARBA" id="ARBA00022723"/>
    </source>
</evidence>
<evidence type="ECO:0000256" key="4">
    <source>
        <dbReference type="ARBA" id="ARBA00022801"/>
    </source>
</evidence>
<feature type="binding site" evidence="10">
    <location>
        <position position="10"/>
    </location>
    <ligand>
        <name>Mg(2+)</name>
        <dbReference type="ChEBI" id="CHEBI:18420"/>
    </ligand>
</feature>
<comment type="cofactor">
    <cofactor evidence="10">
        <name>Mg(2+)</name>
        <dbReference type="ChEBI" id="CHEBI:18420"/>
    </cofactor>
</comment>
<evidence type="ECO:0000256" key="8">
    <source>
        <dbReference type="PIRSR" id="PIRSR004682-1"/>
    </source>
</evidence>
<comment type="caution">
    <text evidence="11">The sequence shown here is derived from an EMBL/GenBank/DDBJ whole genome shotgun (WGS) entry which is preliminary data.</text>
</comment>
<organism evidence="11 12">
    <name type="scientific">Saccharicrinis fermentans DSM 9555 = JCM 21142</name>
    <dbReference type="NCBI Taxonomy" id="869213"/>
    <lineage>
        <taxon>Bacteria</taxon>
        <taxon>Pseudomonadati</taxon>
        <taxon>Bacteroidota</taxon>
        <taxon>Bacteroidia</taxon>
        <taxon>Marinilabiliales</taxon>
        <taxon>Marinilabiliaceae</taxon>
        <taxon>Saccharicrinis</taxon>
    </lineage>
</organism>
<dbReference type="InterPro" id="IPR006543">
    <property type="entry name" value="Histidinol-phos"/>
</dbReference>
<dbReference type="NCBIfam" id="TIGR00213">
    <property type="entry name" value="GmhB_yaeD"/>
    <property type="match status" value="1"/>
</dbReference>
<evidence type="ECO:0000313" key="12">
    <source>
        <dbReference type="Proteomes" id="UP000019402"/>
    </source>
</evidence>
<evidence type="ECO:0000256" key="1">
    <source>
        <dbReference type="ARBA" id="ARBA00004496"/>
    </source>
</evidence>
<feature type="site" description="Contributes to substrate recognition" evidence="9">
    <location>
        <position position="103"/>
    </location>
</feature>
<dbReference type="InterPro" id="IPR006549">
    <property type="entry name" value="HAD-SF_hydro_IIIA"/>
</dbReference>
<evidence type="ECO:0000313" key="11">
    <source>
        <dbReference type="EMBL" id="GAF01409.1"/>
    </source>
</evidence>
<keyword evidence="10" id="KW-0862">Zinc</keyword>
<dbReference type="NCBIfam" id="TIGR01549">
    <property type="entry name" value="HAD-SF-IA-v1"/>
    <property type="match status" value="1"/>
</dbReference>
<feature type="binding site" evidence="10">
    <location>
        <position position="8"/>
    </location>
    <ligand>
        <name>Mg(2+)</name>
        <dbReference type="ChEBI" id="CHEBI:18420"/>
    </ligand>
</feature>
<dbReference type="GO" id="GO:0016791">
    <property type="term" value="F:phosphatase activity"/>
    <property type="evidence" value="ECO:0007669"/>
    <property type="project" value="InterPro"/>
</dbReference>
<feature type="binding site" evidence="10">
    <location>
        <position position="102"/>
    </location>
    <ligand>
        <name>Zn(2+)</name>
        <dbReference type="ChEBI" id="CHEBI:29105"/>
    </ligand>
</feature>
<feature type="binding site" evidence="10">
    <location>
        <position position="129"/>
    </location>
    <ligand>
        <name>Mg(2+)</name>
        <dbReference type="ChEBI" id="CHEBI:18420"/>
    </ligand>
</feature>
<dbReference type="NCBIfam" id="TIGR01656">
    <property type="entry name" value="Histidinol-ppas"/>
    <property type="match status" value="1"/>
</dbReference>
<proteinExistence type="inferred from homology"/>
<feature type="site" description="Stabilizes the phosphoryl group" evidence="9">
    <location>
        <position position="52"/>
    </location>
</feature>
<reference evidence="11 12" key="1">
    <citation type="journal article" date="2014" name="Genome Announc.">
        <title>Draft Genome Sequence of Cytophaga fermentans JCM 21142T, a Facultative Anaerobe Isolated from Marine Mud.</title>
        <authorList>
            <person name="Starns D."/>
            <person name="Oshima K."/>
            <person name="Suda W."/>
            <person name="Iino T."/>
            <person name="Yuki M."/>
            <person name="Inoue J."/>
            <person name="Kitamura K."/>
            <person name="Iida T."/>
            <person name="Darby A."/>
            <person name="Hattori M."/>
            <person name="Ohkuma M."/>
        </authorList>
    </citation>
    <scope>NUCLEOTIDE SEQUENCE [LARGE SCALE GENOMIC DNA]</scope>
    <source>
        <strain evidence="11 12">JCM 21142</strain>
    </source>
</reference>
<dbReference type="EMBL" id="BAMD01000001">
    <property type="protein sequence ID" value="GAF01409.1"/>
    <property type="molecule type" value="Genomic_DNA"/>
</dbReference>
<keyword evidence="4 7" id="KW-0378">Hydrolase</keyword>
<keyword evidence="12" id="KW-1185">Reference proteome</keyword>
<keyword evidence="3 10" id="KW-0479">Metal-binding</keyword>
<evidence type="ECO:0000256" key="9">
    <source>
        <dbReference type="PIRSR" id="PIRSR004682-3"/>
    </source>
</evidence>
<dbReference type="GO" id="GO:0046872">
    <property type="term" value="F:metal ion binding"/>
    <property type="evidence" value="ECO:0007669"/>
    <property type="project" value="UniProtKB-KW"/>
</dbReference>
<dbReference type="eggNOG" id="COG0241">
    <property type="taxonomic scope" value="Bacteria"/>
</dbReference>
<evidence type="ECO:0000256" key="2">
    <source>
        <dbReference type="ARBA" id="ARBA00022490"/>
    </source>
</evidence>
<gene>
    <name evidence="11" type="ORF">JCM21142_15</name>
</gene>
<comment type="subcellular location">
    <subcellularLocation>
        <location evidence="1 7">Cytoplasm</location>
    </subcellularLocation>
</comment>
<dbReference type="PIRSF" id="PIRSF004682">
    <property type="entry name" value="GmhB"/>
    <property type="match status" value="1"/>
</dbReference>
<evidence type="ECO:0000256" key="6">
    <source>
        <dbReference type="ARBA" id="ARBA00031828"/>
    </source>
</evidence>
<dbReference type="Gene3D" id="3.40.50.1000">
    <property type="entry name" value="HAD superfamily/HAD-like"/>
    <property type="match status" value="1"/>
</dbReference>
<dbReference type="GO" id="GO:0005737">
    <property type="term" value="C:cytoplasm"/>
    <property type="evidence" value="ECO:0007669"/>
    <property type="project" value="UniProtKB-SubCell"/>
</dbReference>
<evidence type="ECO:0000256" key="5">
    <source>
        <dbReference type="ARBA" id="ARBA00023277"/>
    </source>
</evidence>
<dbReference type="STRING" id="869213.GCA_000517085_04423"/>
<evidence type="ECO:0000256" key="7">
    <source>
        <dbReference type="PIRNR" id="PIRNR004682"/>
    </source>
</evidence>
<dbReference type="SUPFAM" id="SSF56784">
    <property type="entry name" value="HAD-like"/>
    <property type="match status" value="1"/>
</dbReference>
<dbReference type="CDD" id="cd07503">
    <property type="entry name" value="HAD_HisB-N"/>
    <property type="match status" value="1"/>
</dbReference>
<feature type="binding site" evidence="10">
    <location>
        <position position="91"/>
    </location>
    <ligand>
        <name>Zn(2+)</name>
        <dbReference type="ChEBI" id="CHEBI:29105"/>
    </ligand>
</feature>
<keyword evidence="5 7" id="KW-0119">Carbohydrate metabolism</keyword>
<dbReference type="AlphaFoldDB" id="W7YFL9"/>
<feature type="binding site" evidence="10">
    <location>
        <position position="93"/>
    </location>
    <ligand>
        <name>Zn(2+)</name>
        <dbReference type="ChEBI" id="CHEBI:29105"/>
    </ligand>
</feature>
<dbReference type="Pfam" id="PF00702">
    <property type="entry name" value="Hydrolase"/>
    <property type="match status" value="1"/>
</dbReference>
<dbReference type="PANTHER" id="PTHR42891:SF1">
    <property type="entry name" value="D-GLYCERO-BETA-D-MANNO-HEPTOSE-1,7-BISPHOSPHATE 7-PHOSPHATASE"/>
    <property type="match status" value="1"/>
</dbReference>
<keyword evidence="10" id="KW-0460">Magnesium</keyword>
<dbReference type="InterPro" id="IPR006439">
    <property type="entry name" value="HAD-SF_hydro_IA"/>
</dbReference>
<dbReference type="NCBIfam" id="TIGR01662">
    <property type="entry name" value="HAD-SF-IIIA"/>
    <property type="match status" value="1"/>
</dbReference>
<feature type="active site" description="Nucleophile" evidence="8">
    <location>
        <position position="8"/>
    </location>
</feature>
<dbReference type="GO" id="GO:0005975">
    <property type="term" value="P:carbohydrate metabolic process"/>
    <property type="evidence" value="ECO:0007669"/>
    <property type="project" value="InterPro"/>
</dbReference>
<dbReference type="PANTHER" id="PTHR42891">
    <property type="entry name" value="D-GLYCERO-BETA-D-MANNO-HEPTOSE-1,7-BISPHOSPHATE 7-PHOSPHATASE"/>
    <property type="match status" value="1"/>
</dbReference>
<sequence>MNKAVFIDRDGVVNSDQGHYYIYRVEDFIFNPDIEASLSLLKEAGYKTILITNQGGVAKGEYNTEAVEKLHDFMQFHLKGQNAEFDAIYYCPHHDSVSSCECRKPKPGMIIKAIQELNIDPDQSFLIGDSKRDIEAGKAAGLKACFKVKKNTSIFKEANEIISINSQ</sequence>